<comment type="caution">
    <text evidence="2">The sequence shown here is derived from an EMBL/GenBank/DDBJ whole genome shotgun (WGS) entry which is preliminary data.</text>
</comment>
<dbReference type="RefSeq" id="WP_217066934.1">
    <property type="nucleotide sequence ID" value="NZ_JAHQCS010000109.1"/>
</dbReference>
<reference evidence="2 3" key="1">
    <citation type="submission" date="2021-06" db="EMBL/GenBank/DDBJ databases">
        <title>Bacillus sp. RD4P76, an endophyte from a halophyte.</title>
        <authorList>
            <person name="Sun J.-Q."/>
        </authorList>
    </citation>
    <scope>NUCLEOTIDE SEQUENCE [LARGE SCALE GENOMIC DNA]</scope>
    <source>
        <strain evidence="2 3">CGMCC 1.15917</strain>
    </source>
</reference>
<keyword evidence="3" id="KW-1185">Reference proteome</keyword>
<keyword evidence="1" id="KW-0472">Membrane</keyword>
<dbReference type="Proteomes" id="UP000784880">
    <property type="component" value="Unassembled WGS sequence"/>
</dbReference>
<keyword evidence="1" id="KW-0812">Transmembrane</keyword>
<accession>A0ABS6JGD1</accession>
<dbReference type="EMBL" id="JAHQCS010000109">
    <property type="protein sequence ID" value="MBU9712757.1"/>
    <property type="molecule type" value="Genomic_DNA"/>
</dbReference>
<name>A0ABS6JGD1_9BACI</name>
<evidence type="ECO:0000313" key="3">
    <source>
        <dbReference type="Proteomes" id="UP000784880"/>
    </source>
</evidence>
<protein>
    <recommendedName>
        <fullName evidence="4">ATP synthase F0 subunit B</fullName>
    </recommendedName>
</protein>
<organism evidence="2 3">
    <name type="scientific">Evansella tamaricis</name>
    <dbReference type="NCBI Taxonomy" id="2069301"/>
    <lineage>
        <taxon>Bacteria</taxon>
        <taxon>Bacillati</taxon>
        <taxon>Bacillota</taxon>
        <taxon>Bacilli</taxon>
        <taxon>Bacillales</taxon>
        <taxon>Bacillaceae</taxon>
        <taxon>Evansella</taxon>
    </lineage>
</organism>
<gene>
    <name evidence="2" type="ORF">KS419_13580</name>
</gene>
<keyword evidence="1" id="KW-1133">Transmembrane helix</keyword>
<sequence>MLDIIYWIVIIALLSIIVSRTKFEKKAEEQVDDTQFDLKESIQNQKQTIEIQRESLKTQKEMLEVIKDIRNRLN</sequence>
<proteinExistence type="predicted"/>
<evidence type="ECO:0000256" key="1">
    <source>
        <dbReference type="SAM" id="Phobius"/>
    </source>
</evidence>
<evidence type="ECO:0008006" key="4">
    <source>
        <dbReference type="Google" id="ProtNLM"/>
    </source>
</evidence>
<feature type="transmembrane region" description="Helical" evidence="1">
    <location>
        <begin position="6"/>
        <end position="23"/>
    </location>
</feature>
<evidence type="ECO:0000313" key="2">
    <source>
        <dbReference type="EMBL" id="MBU9712757.1"/>
    </source>
</evidence>